<dbReference type="PANTHER" id="PTHR42951:SF17">
    <property type="entry name" value="METALLO-BETA-LACTAMASE DOMAIN-CONTAINING PROTEIN"/>
    <property type="match status" value="1"/>
</dbReference>
<dbReference type="SUPFAM" id="SSF56281">
    <property type="entry name" value="Metallo-hydrolase/oxidoreductase"/>
    <property type="match status" value="1"/>
</dbReference>
<reference evidence="3" key="1">
    <citation type="journal article" date="2019" name="Int. J. Syst. Evol. Microbiol.">
        <title>The Global Catalogue of Microorganisms (GCM) 10K type strain sequencing project: providing services to taxonomists for standard genome sequencing and annotation.</title>
        <authorList>
            <consortium name="The Broad Institute Genomics Platform"/>
            <consortium name="The Broad Institute Genome Sequencing Center for Infectious Disease"/>
            <person name="Wu L."/>
            <person name="Ma J."/>
        </authorList>
    </citation>
    <scope>NUCLEOTIDE SEQUENCE [LARGE SCALE GENOMIC DNA]</scope>
    <source>
        <strain evidence="3">CCM 7427</strain>
    </source>
</reference>
<keyword evidence="3" id="KW-1185">Reference proteome</keyword>
<dbReference type="Pfam" id="PF00753">
    <property type="entry name" value="Lactamase_B"/>
    <property type="match status" value="1"/>
</dbReference>
<dbReference type="InterPro" id="IPR050855">
    <property type="entry name" value="NDM-1-like"/>
</dbReference>
<organism evidence="2 3">
    <name type="scientific">Devosia albogilva</name>
    <dbReference type="NCBI Taxonomy" id="429726"/>
    <lineage>
        <taxon>Bacteria</taxon>
        <taxon>Pseudomonadati</taxon>
        <taxon>Pseudomonadota</taxon>
        <taxon>Alphaproteobacteria</taxon>
        <taxon>Hyphomicrobiales</taxon>
        <taxon>Devosiaceae</taxon>
        <taxon>Devosia</taxon>
    </lineage>
</organism>
<protein>
    <submittedName>
        <fullName evidence="2">MBL fold metallo-hydrolase</fullName>
    </submittedName>
</protein>
<gene>
    <name evidence="2" type="ORF">ACFSX5_13120</name>
</gene>
<evidence type="ECO:0000313" key="2">
    <source>
        <dbReference type="EMBL" id="MFD2648735.1"/>
    </source>
</evidence>
<dbReference type="Proteomes" id="UP001597521">
    <property type="component" value="Unassembled WGS sequence"/>
</dbReference>
<dbReference type="Gene3D" id="3.60.15.10">
    <property type="entry name" value="Ribonuclease Z/Hydroxyacylglutathione hydrolase-like"/>
    <property type="match status" value="1"/>
</dbReference>
<feature type="domain" description="Metallo-beta-lactamase" evidence="1">
    <location>
        <begin position="36"/>
        <end position="246"/>
    </location>
</feature>
<proteinExistence type="predicted"/>
<sequence>MTVQIPLSDAALAADRDGGGGTHEIAPDIAYLRTVLVNVIYVGRPNQPGWVLVDTGIIGSAGAIRDAAHARFGRDNPPAAIIQTHGHFDHVGGLESLSREWDVPVYAHPLEAPYLTGQASYPTPDTKADGGVMPKLAPMFPRTPVDVSERLRLLPEDGSVPHLPGWRWVHVPGHTPGQIALWREADRSLISADAFITTGQESAYEVMTQKPEMHGPPRYFTPDWIASAESVRRLAALEPNLVITGHGRAAAGEEMRRALRQLASEFEQIAPPEHLREGH</sequence>
<comment type="caution">
    <text evidence="2">The sequence shown here is derived from an EMBL/GenBank/DDBJ whole genome shotgun (WGS) entry which is preliminary data.</text>
</comment>
<accession>A0ABW5QM83</accession>
<dbReference type="PANTHER" id="PTHR42951">
    <property type="entry name" value="METALLO-BETA-LACTAMASE DOMAIN-CONTAINING"/>
    <property type="match status" value="1"/>
</dbReference>
<dbReference type="SMART" id="SM00849">
    <property type="entry name" value="Lactamase_B"/>
    <property type="match status" value="1"/>
</dbReference>
<name>A0ABW5QM83_9HYPH</name>
<dbReference type="CDD" id="cd07721">
    <property type="entry name" value="yflN-like_MBL-fold"/>
    <property type="match status" value="1"/>
</dbReference>
<evidence type="ECO:0000259" key="1">
    <source>
        <dbReference type="SMART" id="SM00849"/>
    </source>
</evidence>
<evidence type="ECO:0000313" key="3">
    <source>
        <dbReference type="Proteomes" id="UP001597521"/>
    </source>
</evidence>
<dbReference type="EMBL" id="JBHUNP010000001">
    <property type="protein sequence ID" value="MFD2648735.1"/>
    <property type="molecule type" value="Genomic_DNA"/>
</dbReference>
<dbReference type="RefSeq" id="WP_386834016.1">
    <property type="nucleotide sequence ID" value="NZ_JBHUNP010000001.1"/>
</dbReference>
<dbReference type="InterPro" id="IPR036866">
    <property type="entry name" value="RibonucZ/Hydroxyglut_hydro"/>
</dbReference>
<dbReference type="InterPro" id="IPR001279">
    <property type="entry name" value="Metallo-B-lactamas"/>
</dbReference>